<keyword evidence="7 10" id="KW-0238">DNA-binding</keyword>
<dbReference type="NCBIfam" id="TIGR00287">
    <property type="entry name" value="cas1"/>
    <property type="match status" value="1"/>
</dbReference>
<accession>A0ABR7PC61</accession>
<evidence type="ECO:0000256" key="2">
    <source>
        <dbReference type="ARBA" id="ARBA00022723"/>
    </source>
</evidence>
<dbReference type="Pfam" id="PF01867">
    <property type="entry name" value="Cas_Cas1"/>
    <property type="match status" value="1"/>
</dbReference>
<dbReference type="EMBL" id="JACRTP010000003">
    <property type="protein sequence ID" value="MBC8628884.1"/>
    <property type="molecule type" value="Genomic_DNA"/>
</dbReference>
<evidence type="ECO:0000256" key="7">
    <source>
        <dbReference type="ARBA" id="ARBA00023125"/>
    </source>
</evidence>
<keyword evidence="8 10" id="KW-0464">Manganese</keyword>
<dbReference type="RefSeq" id="WP_187558717.1">
    <property type="nucleotide sequence ID" value="NZ_JACRTP010000003.1"/>
</dbReference>
<dbReference type="PANTHER" id="PTHR34353">
    <property type="entry name" value="CRISPR-ASSOCIATED ENDONUCLEASE CAS1 1"/>
    <property type="match status" value="1"/>
</dbReference>
<dbReference type="InterPro" id="IPR042206">
    <property type="entry name" value="CRISPR-assoc_Cas1_C"/>
</dbReference>
<feature type="binding site" evidence="10">
    <location>
        <position position="157"/>
    </location>
    <ligand>
        <name>Mn(2+)</name>
        <dbReference type="ChEBI" id="CHEBI:29035"/>
    </ligand>
</feature>
<comment type="similarity">
    <text evidence="10">Belongs to the CRISPR-associated endonuclease Cas1 family.</text>
</comment>
<evidence type="ECO:0000256" key="8">
    <source>
        <dbReference type="ARBA" id="ARBA00023211"/>
    </source>
</evidence>
<gene>
    <name evidence="10 11" type="primary">cas1</name>
    <name evidence="11" type="ORF">H8712_09715</name>
</gene>
<feature type="binding site" evidence="10">
    <location>
        <position position="238"/>
    </location>
    <ligand>
        <name>Mn(2+)</name>
        <dbReference type="ChEBI" id="CHEBI:29035"/>
    </ligand>
</feature>
<comment type="subunit">
    <text evidence="9 10">Homodimer, forms a heterotetramer with a Cas2 homodimer.</text>
</comment>
<keyword evidence="1 10" id="KW-0540">Nuclease</keyword>
<dbReference type="InterPro" id="IPR002729">
    <property type="entry name" value="CRISPR-assoc_Cas1"/>
</dbReference>
<keyword evidence="3 10" id="KW-0255">Endonuclease</keyword>
<proteinExistence type="inferred from homology"/>
<keyword evidence="12" id="KW-1185">Reference proteome</keyword>
<name>A0ABR7PC61_9FIRM</name>
<reference evidence="11 12" key="1">
    <citation type="submission" date="2020-08" db="EMBL/GenBank/DDBJ databases">
        <title>Genome public.</title>
        <authorList>
            <person name="Liu C."/>
            <person name="Sun Q."/>
        </authorList>
    </citation>
    <scope>NUCLEOTIDE SEQUENCE [LARGE SCALE GENOMIC DNA]</scope>
    <source>
        <strain evidence="11 12">3_YM_SP_D4_24.mj</strain>
    </source>
</reference>
<dbReference type="InterPro" id="IPR050646">
    <property type="entry name" value="Cas1"/>
</dbReference>
<evidence type="ECO:0000256" key="3">
    <source>
        <dbReference type="ARBA" id="ARBA00022759"/>
    </source>
</evidence>
<sequence length="335" mass="38746">MSYLYVSEQGASIGVTQNRFQVKYKDGLVKSIPAETLEVIEVFGKVQITTQCMAECLKRGVNILFYSTNGAYYGRLISTSHVNVERQRLQADIEKNKGFKVEFSKKIIDAKIRNQIVILRRYARNNRKNIEKEIADMQYMDKKLECAYSIEQIMGYEGQAAKIYFKTIGSRLISSDFAFKGRTRRPPLDPFNSMISLGYSIIMNELYGKLEGKGLNPYFGVMHKDSEKHPTLASDLMEEWRAVLIDSTALSMLNGNELTQEDFYLEMDQPGVFLGKEAFRKYIKKLEVKFRTENRYLGYVDYSVSFRKALNLQINQFVKAIENNDPDEYMPIIIR</sequence>
<dbReference type="Gene3D" id="3.100.10.20">
    <property type="entry name" value="CRISPR-associated endonuclease Cas1, N-terminal domain"/>
    <property type="match status" value="1"/>
</dbReference>
<keyword evidence="5 10" id="KW-0460">Magnesium</keyword>
<dbReference type="EC" id="3.1.-.-" evidence="10"/>
<dbReference type="InterPro" id="IPR042211">
    <property type="entry name" value="CRISPR-assoc_Cas1_N"/>
</dbReference>
<feature type="binding site" evidence="10">
    <location>
        <position position="223"/>
    </location>
    <ligand>
        <name>Mn(2+)</name>
        <dbReference type="ChEBI" id="CHEBI:29035"/>
    </ligand>
</feature>
<organism evidence="11 12">
    <name type="scientific">Blautia stercoris</name>
    <dbReference type="NCBI Taxonomy" id="871664"/>
    <lineage>
        <taxon>Bacteria</taxon>
        <taxon>Bacillati</taxon>
        <taxon>Bacillota</taxon>
        <taxon>Clostridia</taxon>
        <taxon>Lachnospirales</taxon>
        <taxon>Lachnospiraceae</taxon>
        <taxon>Blautia</taxon>
    </lineage>
</organism>
<comment type="function">
    <text evidence="10">CRISPR (clustered regularly interspaced short palindromic repeat), is an adaptive immune system that provides protection against mobile genetic elements (viruses, transposable elements and conjugative plasmids). CRISPR clusters contain spacers, sequences complementary to antecedent mobile elements, and target invading nucleic acids. CRISPR clusters are transcribed and processed into CRISPR RNA (crRNA). Acts as a dsDNA endonuclease. Involved in the integration of spacer DNA into the CRISPR cassette.</text>
</comment>
<dbReference type="Proteomes" id="UP000661649">
    <property type="component" value="Unassembled WGS sequence"/>
</dbReference>
<evidence type="ECO:0000256" key="6">
    <source>
        <dbReference type="ARBA" id="ARBA00023118"/>
    </source>
</evidence>
<dbReference type="PANTHER" id="PTHR34353:SF2">
    <property type="entry name" value="CRISPR-ASSOCIATED ENDONUCLEASE CAS1 1"/>
    <property type="match status" value="1"/>
</dbReference>
<keyword evidence="4 10" id="KW-0378">Hydrolase</keyword>
<evidence type="ECO:0000313" key="12">
    <source>
        <dbReference type="Proteomes" id="UP000661649"/>
    </source>
</evidence>
<keyword evidence="2 10" id="KW-0479">Metal-binding</keyword>
<dbReference type="CDD" id="cd09634">
    <property type="entry name" value="Cas1_I-II-III"/>
    <property type="match status" value="1"/>
</dbReference>
<keyword evidence="6 10" id="KW-0051">Antiviral defense</keyword>
<evidence type="ECO:0000256" key="10">
    <source>
        <dbReference type="HAMAP-Rule" id="MF_01470"/>
    </source>
</evidence>
<comment type="caution">
    <text evidence="11">The sequence shown here is derived from an EMBL/GenBank/DDBJ whole genome shotgun (WGS) entry which is preliminary data.</text>
</comment>
<evidence type="ECO:0000256" key="9">
    <source>
        <dbReference type="ARBA" id="ARBA00038592"/>
    </source>
</evidence>
<evidence type="ECO:0000313" key="11">
    <source>
        <dbReference type="EMBL" id="MBC8628884.1"/>
    </source>
</evidence>
<protein>
    <recommendedName>
        <fullName evidence="10">CRISPR-associated endonuclease Cas1</fullName>
        <ecNumber evidence="10">3.1.-.-</ecNumber>
    </recommendedName>
</protein>
<dbReference type="GO" id="GO:0004519">
    <property type="term" value="F:endonuclease activity"/>
    <property type="evidence" value="ECO:0007669"/>
    <property type="project" value="UniProtKB-KW"/>
</dbReference>
<dbReference type="HAMAP" id="MF_01470">
    <property type="entry name" value="Cas1"/>
    <property type="match status" value="1"/>
</dbReference>
<evidence type="ECO:0000256" key="1">
    <source>
        <dbReference type="ARBA" id="ARBA00022722"/>
    </source>
</evidence>
<evidence type="ECO:0000256" key="5">
    <source>
        <dbReference type="ARBA" id="ARBA00022842"/>
    </source>
</evidence>
<dbReference type="Gene3D" id="1.20.120.920">
    <property type="entry name" value="CRISPR-associated endonuclease Cas1, C-terminal domain"/>
    <property type="match status" value="1"/>
</dbReference>
<evidence type="ECO:0000256" key="4">
    <source>
        <dbReference type="ARBA" id="ARBA00022801"/>
    </source>
</evidence>
<comment type="cofactor">
    <cofactor evidence="10">
        <name>Mg(2+)</name>
        <dbReference type="ChEBI" id="CHEBI:18420"/>
    </cofactor>
    <cofactor evidence="10">
        <name>Mn(2+)</name>
        <dbReference type="ChEBI" id="CHEBI:29035"/>
    </cofactor>
</comment>